<gene>
    <name evidence="1" type="ORF">AWB65_03994</name>
</gene>
<sequence length="65" mass="7023">MKTLNINDIPVANDLDKEEMAAIQGGMRKLPFQINHVGLTLADGEPADVYVDGVRVNSVTDGFAH</sequence>
<reference evidence="1" key="1">
    <citation type="submission" date="2016-01" db="EMBL/GenBank/DDBJ databases">
        <authorList>
            <person name="Peeters C."/>
        </authorList>
    </citation>
    <scope>NUCLEOTIDE SEQUENCE [LARGE SCALE GENOMIC DNA]</scope>
    <source>
        <strain evidence="1">LMG 22934</strain>
    </source>
</reference>
<proteinExistence type="predicted"/>
<dbReference type="RefSeq" id="WP_087659499.1">
    <property type="nucleotide sequence ID" value="NZ_FCNW02000022.1"/>
</dbReference>
<evidence type="ECO:0000313" key="1">
    <source>
        <dbReference type="EMBL" id="SAL49509.1"/>
    </source>
</evidence>
<name>A0A158HZT5_9BURK</name>
<organism evidence="1 2">
    <name type="scientific">Caballeronia humi</name>
    <dbReference type="NCBI Taxonomy" id="326474"/>
    <lineage>
        <taxon>Bacteria</taxon>
        <taxon>Pseudomonadati</taxon>
        <taxon>Pseudomonadota</taxon>
        <taxon>Betaproteobacteria</taxon>
        <taxon>Burkholderiales</taxon>
        <taxon>Burkholderiaceae</taxon>
        <taxon>Caballeronia</taxon>
    </lineage>
</organism>
<evidence type="ECO:0000313" key="2">
    <source>
        <dbReference type="Proteomes" id="UP000054977"/>
    </source>
</evidence>
<accession>A0A158HZT5</accession>
<dbReference type="OrthoDB" id="8778896at2"/>
<protein>
    <submittedName>
        <fullName evidence="1">Uncharacterized protein</fullName>
    </submittedName>
</protein>
<comment type="caution">
    <text evidence="1">The sequence shown here is derived from an EMBL/GenBank/DDBJ whole genome shotgun (WGS) entry which is preliminary data.</text>
</comment>
<dbReference type="EMBL" id="FCNW02000022">
    <property type="protein sequence ID" value="SAL49509.1"/>
    <property type="molecule type" value="Genomic_DNA"/>
</dbReference>
<dbReference type="Proteomes" id="UP000054977">
    <property type="component" value="Unassembled WGS sequence"/>
</dbReference>
<dbReference type="AlphaFoldDB" id="A0A158HZT5"/>
<keyword evidence="2" id="KW-1185">Reference proteome</keyword>